<proteinExistence type="predicted"/>
<dbReference type="EMBL" id="JBFNXX010000050">
    <property type="protein sequence ID" value="MEW9922375.1"/>
    <property type="molecule type" value="Genomic_DNA"/>
</dbReference>
<evidence type="ECO:0000313" key="1">
    <source>
        <dbReference type="EMBL" id="MEW9922375.1"/>
    </source>
</evidence>
<comment type="caution">
    <text evidence="1">The sequence shown here is derived from an EMBL/GenBank/DDBJ whole genome shotgun (WGS) entry which is preliminary data.</text>
</comment>
<dbReference type="InterPro" id="IPR027443">
    <property type="entry name" value="IPNS-like_sf"/>
</dbReference>
<dbReference type="RefSeq" id="WP_367880065.1">
    <property type="nucleotide sequence ID" value="NZ_JBFNXX010000050.1"/>
</dbReference>
<evidence type="ECO:0000313" key="2">
    <source>
        <dbReference type="Proteomes" id="UP001556098"/>
    </source>
</evidence>
<keyword evidence="2" id="KW-1185">Reference proteome</keyword>
<accession>A0ABV3RTP2</accession>
<dbReference type="Gene3D" id="2.60.120.330">
    <property type="entry name" value="B-lactam Antibiotic, Isopenicillin N Synthase, Chain"/>
    <property type="match status" value="1"/>
</dbReference>
<organism evidence="1 2">
    <name type="scientific">Sulfitobacter sediminis</name>
    <dbReference type="NCBI Taxonomy" id="3234186"/>
    <lineage>
        <taxon>Bacteria</taxon>
        <taxon>Pseudomonadati</taxon>
        <taxon>Pseudomonadota</taxon>
        <taxon>Alphaproteobacteria</taxon>
        <taxon>Rhodobacterales</taxon>
        <taxon>Roseobacteraceae</taxon>
        <taxon>Sulfitobacter</taxon>
    </lineage>
</organism>
<dbReference type="Proteomes" id="UP001556098">
    <property type="component" value="Unassembled WGS sequence"/>
</dbReference>
<name>A0ABV3RTP2_9RHOB</name>
<sequence>MDTKETFNIGYDLAVDDSAILANEAFRGVNRRPDVPGFAETMLEYFDACQAQAKALLSVMAEDLGLPADYFVSLFSKPMSAIRLPHYPPASGAASEIGAGAHSDYGAIPSAALVNSR</sequence>
<protein>
    <submittedName>
        <fullName evidence="1">Uncharacterized protein</fullName>
    </submittedName>
</protein>
<gene>
    <name evidence="1" type="ORF">AB2B41_22480</name>
</gene>
<reference evidence="1 2" key="1">
    <citation type="submission" date="2024-07" db="EMBL/GenBank/DDBJ databases">
        <title>Marimonas sp.nov., isolated from tidal-flat sediment.</title>
        <authorList>
            <person name="Jayan J.N."/>
            <person name="Lee S.S."/>
        </authorList>
    </citation>
    <scope>NUCLEOTIDE SEQUENCE [LARGE SCALE GENOMIC DNA]</scope>
    <source>
        <strain evidence="1 2">MJW-29</strain>
    </source>
</reference>
<dbReference type="SUPFAM" id="SSF51197">
    <property type="entry name" value="Clavaminate synthase-like"/>
    <property type="match status" value="1"/>
</dbReference>